<evidence type="ECO:0000256" key="1">
    <source>
        <dbReference type="SAM" id="Phobius"/>
    </source>
</evidence>
<evidence type="ECO:0000313" key="3">
    <source>
        <dbReference type="Proteomes" id="UP000557717"/>
    </source>
</evidence>
<accession>A0A840V128</accession>
<evidence type="ECO:0000313" key="2">
    <source>
        <dbReference type="EMBL" id="MBB5351073.1"/>
    </source>
</evidence>
<keyword evidence="1" id="KW-0472">Membrane</keyword>
<dbReference type="RefSeq" id="WP_184016929.1">
    <property type="nucleotide sequence ID" value="NZ_JACHFD010000005.1"/>
</dbReference>
<keyword evidence="1" id="KW-0812">Transmembrane</keyword>
<sequence length="126" mass="12946">MANDTETPIGIIPAPVTATPGIKTTEFWLVLALNLIAVALAALDAVDAKWALGVSAVLNTIYGMGRSWVKAAVAKSNGVPFLLLMAVACLALASCTITLDPSGNWSAQPDPASVTIIAEKAIEATK</sequence>
<name>A0A840V128_9BACT</name>
<feature type="transmembrane region" description="Helical" evidence="1">
    <location>
        <begin position="50"/>
        <end position="69"/>
    </location>
</feature>
<organism evidence="2 3">
    <name type="scientific">Haloferula luteola</name>
    <dbReference type="NCBI Taxonomy" id="595692"/>
    <lineage>
        <taxon>Bacteria</taxon>
        <taxon>Pseudomonadati</taxon>
        <taxon>Verrucomicrobiota</taxon>
        <taxon>Verrucomicrobiia</taxon>
        <taxon>Verrucomicrobiales</taxon>
        <taxon>Verrucomicrobiaceae</taxon>
        <taxon>Haloferula</taxon>
    </lineage>
</organism>
<dbReference type="Proteomes" id="UP000557717">
    <property type="component" value="Unassembled WGS sequence"/>
</dbReference>
<protein>
    <submittedName>
        <fullName evidence="2">Uncharacterized protein</fullName>
    </submittedName>
</protein>
<feature type="transmembrane region" description="Helical" evidence="1">
    <location>
        <begin position="81"/>
        <end position="99"/>
    </location>
</feature>
<keyword evidence="3" id="KW-1185">Reference proteome</keyword>
<comment type="caution">
    <text evidence="2">The sequence shown here is derived from an EMBL/GenBank/DDBJ whole genome shotgun (WGS) entry which is preliminary data.</text>
</comment>
<dbReference type="AlphaFoldDB" id="A0A840V128"/>
<keyword evidence="1" id="KW-1133">Transmembrane helix</keyword>
<feature type="transmembrane region" description="Helical" evidence="1">
    <location>
        <begin position="27"/>
        <end position="43"/>
    </location>
</feature>
<reference evidence="2 3" key="1">
    <citation type="submission" date="2020-08" db="EMBL/GenBank/DDBJ databases">
        <title>Genomic Encyclopedia of Type Strains, Phase IV (KMG-IV): sequencing the most valuable type-strain genomes for metagenomic binning, comparative biology and taxonomic classification.</title>
        <authorList>
            <person name="Goeker M."/>
        </authorList>
    </citation>
    <scope>NUCLEOTIDE SEQUENCE [LARGE SCALE GENOMIC DNA]</scope>
    <source>
        <strain evidence="2 3">YC6886</strain>
    </source>
</reference>
<gene>
    <name evidence="2" type="ORF">HNR46_001307</name>
</gene>
<dbReference type="EMBL" id="JACHFD010000005">
    <property type="protein sequence ID" value="MBB5351073.1"/>
    <property type="molecule type" value="Genomic_DNA"/>
</dbReference>
<proteinExistence type="predicted"/>